<reference evidence="3 4" key="1">
    <citation type="submission" date="2015-11" db="EMBL/GenBank/DDBJ databases">
        <title>Expanding the genomic diversity of Burkholderia species for the development of highly accurate diagnostics.</title>
        <authorList>
            <person name="Sahl J."/>
            <person name="Keim P."/>
            <person name="Wagner D."/>
        </authorList>
    </citation>
    <scope>NUCLEOTIDE SEQUENCE [LARGE SCALE GENOMIC DNA]</scope>
    <source>
        <strain evidence="2 3">MSMB2036</strain>
        <strain evidence="1 4">RF32-BP4</strain>
    </source>
</reference>
<dbReference type="OrthoDB" id="9105243at2"/>
<comment type="caution">
    <text evidence="1">The sequence shown here is derived from an EMBL/GenBank/DDBJ whole genome shotgun (WGS) entry which is preliminary data.</text>
</comment>
<accession>A0A102PM41</accession>
<evidence type="ECO:0000313" key="2">
    <source>
        <dbReference type="EMBL" id="KVG61087.1"/>
    </source>
</evidence>
<evidence type="ECO:0000313" key="1">
    <source>
        <dbReference type="EMBL" id="KUZ88388.1"/>
    </source>
</evidence>
<evidence type="ECO:0000313" key="3">
    <source>
        <dbReference type="Proteomes" id="UP000064029"/>
    </source>
</evidence>
<evidence type="ECO:0000313" key="4">
    <source>
        <dbReference type="Proteomes" id="UP000065521"/>
    </source>
</evidence>
<protein>
    <submittedName>
        <fullName evidence="1">Uncharacterized protein</fullName>
    </submittedName>
</protein>
<dbReference type="Proteomes" id="UP000065521">
    <property type="component" value="Unassembled WGS sequence"/>
</dbReference>
<name>A0A102PM41_9BURK</name>
<dbReference type="EMBL" id="LOTN01000037">
    <property type="protein sequence ID" value="KUZ88388.1"/>
    <property type="molecule type" value="Genomic_DNA"/>
</dbReference>
<dbReference type="RefSeq" id="WP_059613944.1">
    <property type="nucleotide sequence ID" value="NZ_CABVPQ010000062.1"/>
</dbReference>
<sequence length="101" mass="11553">MTLRKRAPEVHFEVNVCGGGFDVVGNRFLAWKEEPLISRPDRLMFEGKTDVRRLNDRTFDSTEVARRALERASRPQDDFALAAPVNEEGRAFWIVLAAYEA</sequence>
<proteinExistence type="predicted"/>
<dbReference type="AlphaFoldDB" id="A0A102PM41"/>
<dbReference type="EMBL" id="LOXM01000198">
    <property type="protein sequence ID" value="KVG61087.1"/>
    <property type="molecule type" value="Genomic_DNA"/>
</dbReference>
<organism evidence="1 4">
    <name type="scientific">Burkholderia ubonensis</name>
    <dbReference type="NCBI Taxonomy" id="101571"/>
    <lineage>
        <taxon>Bacteria</taxon>
        <taxon>Pseudomonadati</taxon>
        <taxon>Pseudomonadota</taxon>
        <taxon>Betaproteobacteria</taxon>
        <taxon>Burkholderiales</taxon>
        <taxon>Burkholderiaceae</taxon>
        <taxon>Burkholderia</taxon>
        <taxon>Burkholderia cepacia complex</taxon>
    </lineage>
</organism>
<dbReference type="Proteomes" id="UP000064029">
    <property type="component" value="Unassembled WGS sequence"/>
</dbReference>
<gene>
    <name evidence="1" type="ORF">WI38_19640</name>
    <name evidence="2" type="ORF">WJ33_31875</name>
</gene>